<name>T1K5J1_TETUR</name>
<sequence>MCDEFIAEFKMVLDPFTKICFNCRVNKKIICVPYEKSSDTDSEWNQFYEDFGLSSQMTSDKIKKLKELLVSSSNFREQEMKKCKDAISELQKCLDEYTEQYDRHIVTLKQQLDSFNKISIIFKLDGKFKTILDQLKNEKLTLHGEQGKDQIINFFKYYREKNNYDPSAEQIKRFVIQKNCSRTHILKFPLPSTSISDVSTDSDTSVQEIIDNKVKPFFILVEMQSTVNKRQKILEDIEKHQDKWVQKKDFDVNDIVIILDAYAKDRHKYKRAKILKRVASTSKVSLLDFGFEITVKKSSIGEIKEINIDGKRSCYLAQLTGSVDVKCGFEQESWISNISPCQNLLPKAQHIHLISQSEASC</sequence>
<evidence type="ECO:0000313" key="1">
    <source>
        <dbReference type="EnsemblMetazoa" id="tetur05g06440.1"/>
    </source>
</evidence>
<dbReference type="HOGENOM" id="CLU_048952_0_0_1"/>
<reference evidence="1" key="2">
    <citation type="submission" date="2015-06" db="UniProtKB">
        <authorList>
            <consortium name="EnsemblMetazoa"/>
        </authorList>
    </citation>
    <scope>IDENTIFICATION</scope>
</reference>
<dbReference type="EMBL" id="CAEY01001588">
    <property type="status" value="NOT_ANNOTATED_CDS"/>
    <property type="molecule type" value="Genomic_DNA"/>
</dbReference>
<organism evidence="1 2">
    <name type="scientific">Tetranychus urticae</name>
    <name type="common">Two-spotted spider mite</name>
    <dbReference type="NCBI Taxonomy" id="32264"/>
    <lineage>
        <taxon>Eukaryota</taxon>
        <taxon>Metazoa</taxon>
        <taxon>Ecdysozoa</taxon>
        <taxon>Arthropoda</taxon>
        <taxon>Chelicerata</taxon>
        <taxon>Arachnida</taxon>
        <taxon>Acari</taxon>
        <taxon>Acariformes</taxon>
        <taxon>Trombidiformes</taxon>
        <taxon>Prostigmata</taxon>
        <taxon>Eleutherengona</taxon>
        <taxon>Raphignathae</taxon>
        <taxon>Tetranychoidea</taxon>
        <taxon>Tetranychidae</taxon>
        <taxon>Tetranychus</taxon>
    </lineage>
</organism>
<reference evidence="2" key="1">
    <citation type="submission" date="2011-08" db="EMBL/GenBank/DDBJ databases">
        <authorList>
            <person name="Rombauts S."/>
        </authorList>
    </citation>
    <scope>NUCLEOTIDE SEQUENCE</scope>
    <source>
        <strain evidence="2">London</strain>
    </source>
</reference>
<protein>
    <submittedName>
        <fullName evidence="1">Uncharacterized protein</fullName>
    </submittedName>
</protein>
<dbReference type="EnsemblMetazoa" id="tetur05g06440.1">
    <property type="protein sequence ID" value="tetur05g06440.1"/>
    <property type="gene ID" value="tetur05g06440"/>
</dbReference>
<dbReference type="Proteomes" id="UP000015104">
    <property type="component" value="Unassembled WGS sequence"/>
</dbReference>
<keyword evidence="2" id="KW-1185">Reference proteome</keyword>
<accession>T1K5J1</accession>
<proteinExistence type="predicted"/>
<dbReference type="AlphaFoldDB" id="T1K5J1"/>
<evidence type="ECO:0000313" key="2">
    <source>
        <dbReference type="Proteomes" id="UP000015104"/>
    </source>
</evidence>